<dbReference type="PANTHER" id="PTHR43179:SF7">
    <property type="entry name" value="RHAMNOSYLTRANSFERASE WBBL"/>
    <property type="match status" value="1"/>
</dbReference>
<dbReference type="SUPFAM" id="SSF53448">
    <property type="entry name" value="Nucleotide-diphospho-sugar transferases"/>
    <property type="match status" value="1"/>
</dbReference>
<gene>
    <name evidence="2" type="ORF">A3C90_01305</name>
</gene>
<protein>
    <recommendedName>
        <fullName evidence="1">Glycosyltransferase 2-like domain-containing protein</fullName>
    </recommendedName>
</protein>
<evidence type="ECO:0000313" key="3">
    <source>
        <dbReference type="Proteomes" id="UP000177457"/>
    </source>
</evidence>
<sequence>MDLSVITVTWNAEEHIAEQIRSVFSGCKNISCEEIVVDNGSTDKTVEIVFSGFPIKSGMTNTVKVIENKQNFGFGAANNRGVEISKGEFLLFLNPDMKVSLGSLDIIVKWMKDHPDAGIASVKLVDEQGQVNRDAMPRRFPKVWEQVALILKAPHIFPHMLHGYLMHHFDADKEQEVDSVRGSFMLMRRELIDKLGWAFDPRYFIWYEDVDICREAKRLGWKVMYTPVVSCIDYVGQAFKKQPTLLKQKRFTKSMLIYFQKWEPWWRWMWIAAARPMGIGMAYVSDFMQRKK</sequence>
<dbReference type="EMBL" id="MFQE01000011">
    <property type="protein sequence ID" value="OGH73863.1"/>
    <property type="molecule type" value="Genomic_DNA"/>
</dbReference>
<name>A0A1F6MR09_9BACT</name>
<dbReference type="CDD" id="cd04186">
    <property type="entry name" value="GT_2_like_c"/>
    <property type="match status" value="1"/>
</dbReference>
<organism evidence="2 3">
    <name type="scientific">Candidatus Magasanikbacteria bacterium RIFCSPHIGHO2_02_FULL_51_14</name>
    <dbReference type="NCBI Taxonomy" id="1798683"/>
    <lineage>
        <taxon>Bacteria</taxon>
        <taxon>Candidatus Magasanikiibacteriota</taxon>
    </lineage>
</organism>
<feature type="domain" description="Glycosyltransferase 2-like" evidence="1">
    <location>
        <begin position="4"/>
        <end position="194"/>
    </location>
</feature>
<accession>A0A1F6MR09</accession>
<dbReference type="InterPro" id="IPR001173">
    <property type="entry name" value="Glyco_trans_2-like"/>
</dbReference>
<evidence type="ECO:0000313" key="2">
    <source>
        <dbReference type="EMBL" id="OGH73863.1"/>
    </source>
</evidence>
<dbReference type="STRING" id="1798683.A3C90_01305"/>
<dbReference type="Pfam" id="PF00535">
    <property type="entry name" value="Glycos_transf_2"/>
    <property type="match status" value="1"/>
</dbReference>
<evidence type="ECO:0000259" key="1">
    <source>
        <dbReference type="Pfam" id="PF00535"/>
    </source>
</evidence>
<dbReference type="Proteomes" id="UP000177457">
    <property type="component" value="Unassembled WGS sequence"/>
</dbReference>
<dbReference type="Gene3D" id="3.90.550.10">
    <property type="entry name" value="Spore Coat Polysaccharide Biosynthesis Protein SpsA, Chain A"/>
    <property type="match status" value="1"/>
</dbReference>
<reference evidence="2 3" key="1">
    <citation type="journal article" date="2016" name="Nat. Commun.">
        <title>Thousands of microbial genomes shed light on interconnected biogeochemical processes in an aquifer system.</title>
        <authorList>
            <person name="Anantharaman K."/>
            <person name="Brown C.T."/>
            <person name="Hug L.A."/>
            <person name="Sharon I."/>
            <person name="Castelle C.J."/>
            <person name="Probst A.J."/>
            <person name="Thomas B.C."/>
            <person name="Singh A."/>
            <person name="Wilkins M.J."/>
            <person name="Karaoz U."/>
            <person name="Brodie E.L."/>
            <person name="Williams K.H."/>
            <person name="Hubbard S.S."/>
            <person name="Banfield J.F."/>
        </authorList>
    </citation>
    <scope>NUCLEOTIDE SEQUENCE [LARGE SCALE GENOMIC DNA]</scope>
</reference>
<proteinExistence type="predicted"/>
<dbReference type="InterPro" id="IPR029044">
    <property type="entry name" value="Nucleotide-diphossugar_trans"/>
</dbReference>
<dbReference type="AlphaFoldDB" id="A0A1F6MR09"/>
<dbReference type="PANTHER" id="PTHR43179">
    <property type="entry name" value="RHAMNOSYLTRANSFERASE WBBL"/>
    <property type="match status" value="1"/>
</dbReference>
<comment type="caution">
    <text evidence="2">The sequence shown here is derived from an EMBL/GenBank/DDBJ whole genome shotgun (WGS) entry which is preliminary data.</text>
</comment>